<dbReference type="GO" id="GO:0046872">
    <property type="term" value="F:metal ion binding"/>
    <property type="evidence" value="ECO:0007669"/>
    <property type="project" value="UniProtKB-KW"/>
</dbReference>
<dbReference type="PIRSF" id="PIRSF004846">
    <property type="entry name" value="ModA"/>
    <property type="match status" value="1"/>
</dbReference>
<dbReference type="InterPro" id="IPR005950">
    <property type="entry name" value="ModA"/>
</dbReference>
<dbReference type="EMBL" id="CAFBMW010000001">
    <property type="protein sequence ID" value="CAB4911618.1"/>
    <property type="molecule type" value="Genomic_DNA"/>
</dbReference>
<protein>
    <submittedName>
        <fullName evidence="3">Unannotated protein</fullName>
    </submittedName>
</protein>
<evidence type="ECO:0000256" key="1">
    <source>
        <dbReference type="ARBA" id="ARBA00022723"/>
    </source>
</evidence>
<accession>A0A6J7GXZ2</accession>
<dbReference type="NCBIfam" id="TIGR01256">
    <property type="entry name" value="modA"/>
    <property type="match status" value="1"/>
</dbReference>
<dbReference type="PANTHER" id="PTHR30632:SF0">
    <property type="entry name" value="SULFATE-BINDING PROTEIN"/>
    <property type="match status" value="1"/>
</dbReference>
<dbReference type="PANTHER" id="PTHR30632">
    <property type="entry name" value="MOLYBDATE-BINDING PERIPLASMIC PROTEIN"/>
    <property type="match status" value="1"/>
</dbReference>
<evidence type="ECO:0000313" key="3">
    <source>
        <dbReference type="EMBL" id="CAB4911618.1"/>
    </source>
</evidence>
<keyword evidence="2" id="KW-0732">Signal</keyword>
<organism evidence="3">
    <name type="scientific">freshwater metagenome</name>
    <dbReference type="NCBI Taxonomy" id="449393"/>
    <lineage>
        <taxon>unclassified sequences</taxon>
        <taxon>metagenomes</taxon>
        <taxon>ecological metagenomes</taxon>
    </lineage>
</organism>
<dbReference type="GO" id="GO:0015689">
    <property type="term" value="P:molybdate ion transport"/>
    <property type="evidence" value="ECO:0007669"/>
    <property type="project" value="InterPro"/>
</dbReference>
<dbReference type="AlphaFoldDB" id="A0A6J7GXZ2"/>
<evidence type="ECO:0000256" key="2">
    <source>
        <dbReference type="ARBA" id="ARBA00022729"/>
    </source>
</evidence>
<dbReference type="Pfam" id="PF13531">
    <property type="entry name" value="SBP_bac_11"/>
    <property type="match status" value="1"/>
</dbReference>
<sequence>MRAAVALLLLLPLAACGGEGDDGQTLTVLAAASLTETFTELAETFEDEHPGVEVQLVFGSSTMLAEQAADGAPGDVLATADELSMTLAEDGNALAEVPDSFVSNRIALITPPDNPAGVESLADLDDPSVDYVVCADTAPCGAVAVAVLGDAGVTASPASEEVDVKAVLARVVQGEADAGLVYRTDAVAAAADVAEVAGSNTDDVTAAYATNYFVAPLETDDVQRADLAAEFVTLVRSNEAREVFTEAGFGGVVRE</sequence>
<name>A0A6J7GXZ2_9ZZZZ</name>
<reference evidence="3" key="1">
    <citation type="submission" date="2020-05" db="EMBL/GenBank/DDBJ databases">
        <authorList>
            <person name="Chiriac C."/>
            <person name="Salcher M."/>
            <person name="Ghai R."/>
            <person name="Kavagutti S V."/>
        </authorList>
    </citation>
    <scope>NUCLEOTIDE SEQUENCE</scope>
</reference>
<gene>
    <name evidence="3" type="ORF">UFOPK3662_00015</name>
</gene>
<dbReference type="Gene3D" id="3.40.190.10">
    <property type="entry name" value="Periplasmic binding protein-like II"/>
    <property type="match status" value="2"/>
</dbReference>
<dbReference type="SUPFAM" id="SSF53850">
    <property type="entry name" value="Periplasmic binding protein-like II"/>
    <property type="match status" value="1"/>
</dbReference>
<keyword evidence="1" id="KW-0479">Metal-binding</keyword>
<proteinExistence type="predicted"/>
<dbReference type="InterPro" id="IPR050682">
    <property type="entry name" value="ModA/WtpA"/>
</dbReference>
<dbReference type="GO" id="GO:0030973">
    <property type="term" value="F:molybdate ion binding"/>
    <property type="evidence" value="ECO:0007669"/>
    <property type="project" value="TreeGrafter"/>
</dbReference>